<dbReference type="PANTHER" id="PTHR24058">
    <property type="entry name" value="DUAL SPECIFICITY PROTEIN KINASE"/>
    <property type="match status" value="1"/>
</dbReference>
<keyword evidence="3" id="KW-0808">Transferase</keyword>
<evidence type="ECO:0000256" key="1">
    <source>
        <dbReference type="ARBA" id="ARBA00012513"/>
    </source>
</evidence>
<evidence type="ECO:0000256" key="5">
    <source>
        <dbReference type="ARBA" id="ARBA00022777"/>
    </source>
</evidence>
<feature type="region of interest" description="Disordered" evidence="9">
    <location>
        <begin position="1"/>
        <end position="270"/>
    </location>
</feature>
<proteinExistence type="inferred from homology"/>
<evidence type="ECO:0000259" key="10">
    <source>
        <dbReference type="PROSITE" id="PS50011"/>
    </source>
</evidence>
<evidence type="ECO:0000256" key="3">
    <source>
        <dbReference type="ARBA" id="ARBA00022679"/>
    </source>
</evidence>
<evidence type="ECO:0000256" key="8">
    <source>
        <dbReference type="PROSITE-ProRule" id="PRU10141"/>
    </source>
</evidence>
<dbReference type="GO" id="GO:0005524">
    <property type="term" value="F:ATP binding"/>
    <property type="evidence" value="ECO:0007669"/>
    <property type="project" value="UniProtKB-UniRule"/>
</dbReference>
<dbReference type="InterPro" id="IPR000719">
    <property type="entry name" value="Prot_kinase_dom"/>
</dbReference>
<dbReference type="EMBL" id="MU004295">
    <property type="protein sequence ID" value="KAF2661260.1"/>
    <property type="molecule type" value="Genomic_DNA"/>
</dbReference>
<feature type="compositionally biased region" description="Basic and acidic residues" evidence="9">
    <location>
        <begin position="114"/>
        <end position="123"/>
    </location>
</feature>
<feature type="compositionally biased region" description="Basic residues" evidence="9">
    <location>
        <begin position="99"/>
        <end position="113"/>
    </location>
</feature>
<dbReference type="PANTHER" id="PTHR24058:SF103">
    <property type="entry name" value="SERINE_THREONINE-PROTEIN KINASE PRP4 HOMOLOG"/>
    <property type="match status" value="1"/>
</dbReference>
<dbReference type="Gene3D" id="1.10.510.10">
    <property type="entry name" value="Transferase(Phosphotransferase) domain 1"/>
    <property type="match status" value="1"/>
</dbReference>
<evidence type="ECO:0000313" key="12">
    <source>
        <dbReference type="Proteomes" id="UP000799324"/>
    </source>
</evidence>
<dbReference type="FunFam" id="1.10.510.10:FF:000078">
    <property type="entry name" value="Serine/threonine-protein kinase PRP4 homolog"/>
    <property type="match status" value="1"/>
</dbReference>
<dbReference type="SUPFAM" id="SSF56112">
    <property type="entry name" value="Protein kinase-like (PK-like)"/>
    <property type="match status" value="1"/>
</dbReference>
<organism evidence="11 12">
    <name type="scientific">Lophiostoma macrostomum CBS 122681</name>
    <dbReference type="NCBI Taxonomy" id="1314788"/>
    <lineage>
        <taxon>Eukaryota</taxon>
        <taxon>Fungi</taxon>
        <taxon>Dikarya</taxon>
        <taxon>Ascomycota</taxon>
        <taxon>Pezizomycotina</taxon>
        <taxon>Dothideomycetes</taxon>
        <taxon>Pleosporomycetidae</taxon>
        <taxon>Pleosporales</taxon>
        <taxon>Lophiostomataceae</taxon>
        <taxon>Lophiostoma</taxon>
    </lineage>
</organism>
<feature type="compositionally biased region" description="Basic and acidic residues" evidence="9">
    <location>
        <begin position="146"/>
        <end position="156"/>
    </location>
</feature>
<dbReference type="GO" id="GO:0004674">
    <property type="term" value="F:protein serine/threonine kinase activity"/>
    <property type="evidence" value="ECO:0007669"/>
    <property type="project" value="UniProtKB-KW"/>
</dbReference>
<accession>A0A6A6TN75</accession>
<evidence type="ECO:0000256" key="9">
    <source>
        <dbReference type="SAM" id="MobiDB-lite"/>
    </source>
</evidence>
<dbReference type="InterPro" id="IPR011009">
    <property type="entry name" value="Kinase-like_dom_sf"/>
</dbReference>
<name>A0A6A6TN75_9PLEO</name>
<dbReference type="Gene3D" id="3.30.200.20">
    <property type="entry name" value="Phosphorylase Kinase, domain 1"/>
    <property type="match status" value="1"/>
</dbReference>
<dbReference type="PROSITE" id="PS00108">
    <property type="entry name" value="PROTEIN_KINASE_ST"/>
    <property type="match status" value="1"/>
</dbReference>
<dbReference type="SMART" id="SM00220">
    <property type="entry name" value="S_TKc"/>
    <property type="match status" value="1"/>
</dbReference>
<dbReference type="Pfam" id="PF00069">
    <property type="entry name" value="Pkinase"/>
    <property type="match status" value="1"/>
</dbReference>
<gene>
    <name evidence="11" type="ORF">K491DRAFT_587880</name>
</gene>
<feature type="region of interest" description="Disordered" evidence="9">
    <location>
        <begin position="286"/>
        <end position="352"/>
    </location>
</feature>
<keyword evidence="5 11" id="KW-0418">Kinase</keyword>
<feature type="compositionally biased region" description="Polar residues" evidence="9">
    <location>
        <begin position="182"/>
        <end position="193"/>
    </location>
</feature>
<dbReference type="InterPro" id="IPR017441">
    <property type="entry name" value="Protein_kinase_ATP_BS"/>
</dbReference>
<comment type="similarity">
    <text evidence="7">Belongs to the protein kinase superfamily. CMGC Ser/Thr protein kinase family.</text>
</comment>
<evidence type="ECO:0000256" key="7">
    <source>
        <dbReference type="ARBA" id="ARBA00023596"/>
    </source>
</evidence>
<reference evidence="11" key="1">
    <citation type="journal article" date="2020" name="Stud. Mycol.">
        <title>101 Dothideomycetes genomes: a test case for predicting lifestyles and emergence of pathogens.</title>
        <authorList>
            <person name="Haridas S."/>
            <person name="Albert R."/>
            <person name="Binder M."/>
            <person name="Bloem J."/>
            <person name="Labutti K."/>
            <person name="Salamov A."/>
            <person name="Andreopoulos B."/>
            <person name="Baker S."/>
            <person name="Barry K."/>
            <person name="Bills G."/>
            <person name="Bluhm B."/>
            <person name="Cannon C."/>
            <person name="Castanera R."/>
            <person name="Culley D."/>
            <person name="Daum C."/>
            <person name="Ezra D."/>
            <person name="Gonzalez J."/>
            <person name="Henrissat B."/>
            <person name="Kuo A."/>
            <person name="Liang C."/>
            <person name="Lipzen A."/>
            <person name="Lutzoni F."/>
            <person name="Magnuson J."/>
            <person name="Mondo S."/>
            <person name="Nolan M."/>
            <person name="Ohm R."/>
            <person name="Pangilinan J."/>
            <person name="Park H.-J."/>
            <person name="Ramirez L."/>
            <person name="Alfaro M."/>
            <person name="Sun H."/>
            <person name="Tritt A."/>
            <person name="Yoshinaga Y."/>
            <person name="Zwiers L.-H."/>
            <person name="Turgeon B."/>
            <person name="Goodwin S."/>
            <person name="Spatafora J."/>
            <person name="Crous P."/>
            <person name="Grigoriev I."/>
        </authorList>
    </citation>
    <scope>NUCLEOTIDE SEQUENCE</scope>
    <source>
        <strain evidence="11">CBS 122681</strain>
    </source>
</reference>
<evidence type="ECO:0000256" key="6">
    <source>
        <dbReference type="ARBA" id="ARBA00022840"/>
    </source>
</evidence>
<dbReference type="AlphaFoldDB" id="A0A6A6TN75"/>
<protein>
    <recommendedName>
        <fullName evidence="1">non-specific serine/threonine protein kinase</fullName>
        <ecNumber evidence="1">2.7.11.1</ecNumber>
    </recommendedName>
</protein>
<feature type="compositionally biased region" description="Low complexity" evidence="9">
    <location>
        <begin position="315"/>
        <end position="325"/>
    </location>
</feature>
<evidence type="ECO:0000256" key="4">
    <source>
        <dbReference type="ARBA" id="ARBA00022741"/>
    </source>
</evidence>
<evidence type="ECO:0000256" key="2">
    <source>
        <dbReference type="ARBA" id="ARBA00022527"/>
    </source>
</evidence>
<dbReference type="InterPro" id="IPR050494">
    <property type="entry name" value="Ser_Thr_dual-spec_kinase"/>
</dbReference>
<feature type="compositionally biased region" description="Basic residues" evidence="9">
    <location>
        <begin position="50"/>
        <end position="66"/>
    </location>
</feature>
<dbReference type="EC" id="2.7.11.1" evidence="1"/>
<keyword evidence="12" id="KW-1185">Reference proteome</keyword>
<keyword evidence="2" id="KW-0723">Serine/threonine-protein kinase</keyword>
<dbReference type="InterPro" id="IPR008271">
    <property type="entry name" value="Ser/Thr_kinase_AS"/>
</dbReference>
<dbReference type="OrthoDB" id="9332038at2759"/>
<keyword evidence="4 8" id="KW-0547">Nucleotide-binding</keyword>
<dbReference type="PROSITE" id="PS50011">
    <property type="entry name" value="PROTEIN_KINASE_DOM"/>
    <property type="match status" value="1"/>
</dbReference>
<feature type="compositionally biased region" description="Basic and acidic residues" evidence="9">
    <location>
        <begin position="73"/>
        <end position="94"/>
    </location>
</feature>
<sequence>MVSRESSASEGEIVEATHKANTAASHSREPGIDNFSRGFGLDGASDVKDRHYRRASRSPSPYRRKIERSPSPYRRDRDRSPSPFRHGRDSRGLDSKPLPSHKRKASPHRHGRPEKRYNADKGRSHGRRHQTYQEDRTGSRQTGSFKDSENGTDRTHNSRISYADTEPVNPVPSFRDQALAPLSTSGHNGNVKTLANGHGVDSSTSTLKPADKAGMDASRDQNGSTDVKMIDRDEPEPLTLATEEQVPSQESREEKKRRWAAKRAQLASNHESARLLQQAVIANASEATTPNVGSPAVPFESSASPPAGSPRLPDMDSVPPSPDVMVVDKQEDVTEGVGPQEDGPSAATYDPTQDMLDDRFRAEQRAQQSDMSANAYDETNPTLLSTLPAEKAKPAKMKRKEIDMFAFSDDEEFDDAGDEQVEGDIENGPTKGTVLDAKLLDNWDDPDGYYKIISNELVNAGRYRMVKGLGRGVFANVAQAEDVQSGAGQLVAIKIVRRNDAMRKASQKEMEFLRRLNDADPQDKRHIIRLLSSFDHKGHFCIVFEHMSKNLRDLLKEETSGHGLSLQAVKTYARQMFSGLKHLQECDIIHADLKPDNILVSLDKKTVKLCDLGTAADKRDNSEPTPYLVSRFYRSPEIILGMEIGHGIDMWAIGCTIYELWTGKILFPGRSNNQMVKVIMECLGWPSEKLLKKGELSVNHFEAGPPLKLVSREVDQLGNPFIRKIEQHRMASRSLKTRVHEATRGITGNGPTTTELTDFVDLITACLNWNFEKRIEAKDAVNHRFFVSKTLAPRSAVVKPIIPKRGVNRK</sequence>
<feature type="binding site" evidence="8">
    <location>
        <position position="494"/>
    </location>
    <ligand>
        <name>ATP</name>
        <dbReference type="ChEBI" id="CHEBI:30616"/>
    </ligand>
</feature>
<keyword evidence="6 8" id="KW-0067">ATP-binding</keyword>
<evidence type="ECO:0000313" key="11">
    <source>
        <dbReference type="EMBL" id="KAF2661260.1"/>
    </source>
</evidence>
<dbReference type="Proteomes" id="UP000799324">
    <property type="component" value="Unassembled WGS sequence"/>
</dbReference>
<feature type="compositionally biased region" description="Basic and acidic residues" evidence="9">
    <location>
        <begin position="209"/>
        <end position="219"/>
    </location>
</feature>
<feature type="domain" description="Protein kinase" evidence="10">
    <location>
        <begin position="463"/>
        <end position="786"/>
    </location>
</feature>
<dbReference type="PROSITE" id="PS00107">
    <property type="entry name" value="PROTEIN_KINASE_ATP"/>
    <property type="match status" value="1"/>
</dbReference>